<sequence>MPRSASARIPTSCSSDKLTNYSKPRCVSVATRSAHSTAEMRLSAATGGGETSCWRCLLPFGAVILVTGAVLTAVGFSSGPGPGPGPGPASGPAPGPPAWPCSDWLSSLWPRSC</sequence>
<dbReference type="Proteomes" id="UP001460270">
    <property type="component" value="Unassembled WGS sequence"/>
</dbReference>
<evidence type="ECO:0000256" key="6">
    <source>
        <dbReference type="SAM" id="Phobius"/>
    </source>
</evidence>
<evidence type="ECO:0000313" key="7">
    <source>
        <dbReference type="EMBL" id="KAK7881928.1"/>
    </source>
</evidence>
<evidence type="ECO:0000313" key="8">
    <source>
        <dbReference type="Proteomes" id="UP001460270"/>
    </source>
</evidence>
<dbReference type="InterPro" id="IPR032536">
    <property type="entry name" value="TMEM100"/>
</dbReference>
<accession>A0AAW0MZH6</accession>
<comment type="subcellular location">
    <subcellularLocation>
        <location evidence="1">Membrane</location>
        <topology evidence="1">Multi-pass membrane protein</topology>
    </subcellularLocation>
</comment>
<protein>
    <submittedName>
        <fullName evidence="7">Uncharacterized protein</fullName>
    </submittedName>
</protein>
<keyword evidence="2 6" id="KW-0812">Transmembrane</keyword>
<dbReference type="Pfam" id="PF16311">
    <property type="entry name" value="TMEM100"/>
    <property type="match status" value="1"/>
</dbReference>
<feature type="region of interest" description="Disordered" evidence="5">
    <location>
        <begin position="76"/>
        <end position="98"/>
    </location>
</feature>
<evidence type="ECO:0000256" key="3">
    <source>
        <dbReference type="ARBA" id="ARBA00022989"/>
    </source>
</evidence>
<dbReference type="PANTHER" id="PTHR16100">
    <property type="entry name" value="PHOSPHOINOSITIDE-INTERACTING PROTEIN FAMILY MEMBER"/>
    <property type="match status" value="1"/>
</dbReference>
<dbReference type="GO" id="GO:0005886">
    <property type="term" value="C:plasma membrane"/>
    <property type="evidence" value="ECO:0007669"/>
    <property type="project" value="TreeGrafter"/>
</dbReference>
<evidence type="ECO:0000256" key="5">
    <source>
        <dbReference type="SAM" id="MobiDB-lite"/>
    </source>
</evidence>
<evidence type="ECO:0000256" key="2">
    <source>
        <dbReference type="ARBA" id="ARBA00022692"/>
    </source>
</evidence>
<dbReference type="PANTHER" id="PTHR16100:SF3">
    <property type="match status" value="1"/>
</dbReference>
<evidence type="ECO:0000256" key="4">
    <source>
        <dbReference type="ARBA" id="ARBA00023136"/>
    </source>
</evidence>
<keyword evidence="3 6" id="KW-1133">Transmembrane helix</keyword>
<reference evidence="8" key="1">
    <citation type="submission" date="2024-04" db="EMBL/GenBank/DDBJ databases">
        <title>Salinicola lusitanus LLJ914,a marine bacterium isolated from the Okinawa Trough.</title>
        <authorList>
            <person name="Li J."/>
        </authorList>
    </citation>
    <scope>NUCLEOTIDE SEQUENCE [LARGE SCALE GENOMIC DNA]</scope>
</reference>
<dbReference type="EMBL" id="JBBPFD010000021">
    <property type="protein sequence ID" value="KAK7881928.1"/>
    <property type="molecule type" value="Genomic_DNA"/>
</dbReference>
<keyword evidence="4 6" id="KW-0472">Membrane</keyword>
<gene>
    <name evidence="7" type="ORF">WMY93_028102</name>
</gene>
<feature type="transmembrane region" description="Helical" evidence="6">
    <location>
        <begin position="56"/>
        <end position="76"/>
    </location>
</feature>
<name>A0AAW0MZH6_9GOBI</name>
<evidence type="ECO:0000256" key="1">
    <source>
        <dbReference type="ARBA" id="ARBA00004141"/>
    </source>
</evidence>
<keyword evidence="8" id="KW-1185">Reference proteome</keyword>
<proteinExistence type="predicted"/>
<organism evidence="7 8">
    <name type="scientific">Mugilogobius chulae</name>
    <name type="common">yellowstripe goby</name>
    <dbReference type="NCBI Taxonomy" id="88201"/>
    <lineage>
        <taxon>Eukaryota</taxon>
        <taxon>Metazoa</taxon>
        <taxon>Chordata</taxon>
        <taxon>Craniata</taxon>
        <taxon>Vertebrata</taxon>
        <taxon>Euteleostomi</taxon>
        <taxon>Actinopterygii</taxon>
        <taxon>Neopterygii</taxon>
        <taxon>Teleostei</taxon>
        <taxon>Neoteleostei</taxon>
        <taxon>Acanthomorphata</taxon>
        <taxon>Gobiaria</taxon>
        <taxon>Gobiiformes</taxon>
        <taxon>Gobioidei</taxon>
        <taxon>Gobiidae</taxon>
        <taxon>Gobionellinae</taxon>
        <taxon>Mugilogobius</taxon>
    </lineage>
</organism>
<comment type="caution">
    <text evidence="7">The sequence shown here is derived from an EMBL/GenBank/DDBJ whole genome shotgun (WGS) entry which is preliminary data.</text>
</comment>
<dbReference type="AlphaFoldDB" id="A0AAW0MZH6"/>
<feature type="compositionally biased region" description="Pro residues" evidence="5">
    <location>
        <begin position="81"/>
        <end position="98"/>
    </location>
</feature>